<feature type="compositionally biased region" description="Polar residues" evidence="1">
    <location>
        <begin position="262"/>
        <end position="283"/>
    </location>
</feature>
<feature type="region of interest" description="Disordered" evidence="1">
    <location>
        <begin position="225"/>
        <end position="244"/>
    </location>
</feature>
<gene>
    <name evidence="2" type="ORF">AK812_SmicGene29419</name>
</gene>
<evidence type="ECO:0000256" key="1">
    <source>
        <dbReference type="SAM" id="MobiDB-lite"/>
    </source>
</evidence>
<dbReference type="AlphaFoldDB" id="A0A1Q9D1T9"/>
<dbReference type="OrthoDB" id="480049at2759"/>
<feature type="region of interest" description="Disordered" evidence="1">
    <location>
        <begin position="982"/>
        <end position="1022"/>
    </location>
</feature>
<dbReference type="EMBL" id="LSRX01000776">
    <property type="protein sequence ID" value="OLP89128.1"/>
    <property type="molecule type" value="Genomic_DNA"/>
</dbReference>
<feature type="compositionally biased region" description="Basic and acidic residues" evidence="1">
    <location>
        <begin position="474"/>
        <end position="486"/>
    </location>
</feature>
<dbReference type="PANTHER" id="PTHR34403:SF14">
    <property type="entry name" value="OS05G0225800 PROTEIN"/>
    <property type="match status" value="1"/>
</dbReference>
<feature type="compositionally biased region" description="Low complexity" evidence="1">
    <location>
        <begin position="991"/>
        <end position="1002"/>
    </location>
</feature>
<feature type="compositionally biased region" description="Basic and acidic residues" evidence="1">
    <location>
        <begin position="327"/>
        <end position="344"/>
    </location>
</feature>
<evidence type="ECO:0000313" key="3">
    <source>
        <dbReference type="Proteomes" id="UP000186817"/>
    </source>
</evidence>
<proteinExistence type="predicted"/>
<feature type="region of interest" description="Disordered" evidence="1">
    <location>
        <begin position="309"/>
        <end position="556"/>
    </location>
</feature>
<evidence type="ECO:0000313" key="2">
    <source>
        <dbReference type="EMBL" id="OLP89128.1"/>
    </source>
</evidence>
<feature type="compositionally biased region" description="Basic residues" evidence="1">
    <location>
        <begin position="434"/>
        <end position="445"/>
    </location>
</feature>
<dbReference type="PANTHER" id="PTHR34403">
    <property type="entry name" value="TOL-PAL SYSTEM PROTEIN TOLA"/>
    <property type="match status" value="1"/>
</dbReference>
<dbReference type="InterPro" id="IPR050972">
    <property type="entry name" value="SDr-like"/>
</dbReference>
<keyword evidence="3" id="KW-1185">Reference proteome</keyword>
<name>A0A1Q9D1T9_SYMMI</name>
<comment type="caution">
    <text evidence="2">The sequence shown here is derived from an EMBL/GenBank/DDBJ whole genome shotgun (WGS) entry which is preliminary data.</text>
</comment>
<dbReference type="Proteomes" id="UP000186817">
    <property type="component" value="Unassembled WGS sequence"/>
</dbReference>
<accession>A0A1Q9D1T9</accession>
<feature type="compositionally biased region" description="Basic and acidic residues" evidence="1">
    <location>
        <begin position="417"/>
        <end position="433"/>
    </location>
</feature>
<feature type="compositionally biased region" description="Basic and acidic residues" evidence="1">
    <location>
        <begin position="535"/>
        <end position="556"/>
    </location>
</feature>
<sequence length="1068" mass="117168">MSLRDALANQWQLLHRVGLADMPDEFWQDAFVALDFPEDPPLSYSEKIKMAVHNYELKGIVHHLVHMWVKRREREEKVSPLNLVVMKYGRRTDEYVLINRRLLQWLSTEKVGETQLDGEAMEDDLDLYLDDEERDVLSSDSWEADEGVIGEYEMEASTEGPVDVPALASNPSEEIPTNIPAPVLGTPTNAPALALASSSSSAAAAGAVAVPAPPVECIEIEDEDEQLITPKPKQAWHSEDGSGEKLERLRNRLSIQKKATLDTPSSLAQPSAPSNADPSTVDTQTYDADAAMQVLSKPVQVEILDDSHLIEEPRGGQAAAPIPEHAACPEKPETPKDVKSKPKADSAPVEVRPGKKLPEAPAVASKTAGISLLTPAGGLAECPGNPDMAARASLYDSKASAPLKEDQDLQAQSQQQKGEENPKKRGKGYEPKPKGKSKAKAKAKGASKVDKEQEEEPQEDDKKDHAPKQACRRKREEKSEQEEARPKKQAKSAKAAAEDQEQEEQQEKPKRGPGRPKAKASAEKLPKAKASPKSKAKDPGAAKTEDARTKRAAHKKEMDSYDLAKYRYTMYVVYWTKNGVGLKLRNVWDAGKQVFYIGGNKSMKDNLDCACLAAEIIEEAHGDFSEPVQQKLEQLKVGFLGFLQMDLVARRLISLQGFLLLVLLVSWLSSTRLDDREYQVVEFFSGISMVAQTGRLAITVILRGKLGDLLTTWAVCCSSWILTSRGSTWRSEMLPMGNESFPRVKDANLLASRLSLLLLLVNAVQGTWLVEQPGTLPVGVFDMSEGAKSLPSKQFSSETLAAGLKTIDFQQCKREAEAMQREIQELEKEIGHAAPVEALFGDTLPSPDLGNDAQLPWGHALQPDTPCDLSDDPYMGLGVVQEVSDDDDDSLLAGRLKKMCVLKVEEPQVQEGKTELEAASFKEGYNNAQGELERRLLETADTGSTSSDPGVTELTAALQRLTLKLQKQDEVLQKQAEELHDLKTSQVSTTEAPAASASPAAEDSPEPSKKVDDPSFDAAKQRLRIMCKPRKDGSMEVAPNVLEEWNKKGTARTALVRLYMEKGCSKDS</sequence>
<organism evidence="2 3">
    <name type="scientific">Symbiodinium microadriaticum</name>
    <name type="common">Dinoflagellate</name>
    <name type="synonym">Zooxanthella microadriatica</name>
    <dbReference type="NCBI Taxonomy" id="2951"/>
    <lineage>
        <taxon>Eukaryota</taxon>
        <taxon>Sar</taxon>
        <taxon>Alveolata</taxon>
        <taxon>Dinophyceae</taxon>
        <taxon>Suessiales</taxon>
        <taxon>Symbiodiniaceae</taxon>
        <taxon>Symbiodinium</taxon>
    </lineage>
</organism>
<feature type="region of interest" description="Disordered" evidence="1">
    <location>
        <begin position="259"/>
        <end position="283"/>
    </location>
</feature>
<protein>
    <submittedName>
        <fullName evidence="2">Uncharacterized protein</fullName>
    </submittedName>
</protein>
<reference evidence="2 3" key="1">
    <citation type="submission" date="2016-02" db="EMBL/GenBank/DDBJ databases">
        <title>Genome analysis of coral dinoflagellate symbionts highlights evolutionary adaptations to a symbiotic lifestyle.</title>
        <authorList>
            <person name="Aranda M."/>
            <person name="Li Y."/>
            <person name="Liew Y.J."/>
            <person name="Baumgarten S."/>
            <person name="Simakov O."/>
            <person name="Wilson M."/>
            <person name="Piel J."/>
            <person name="Ashoor H."/>
            <person name="Bougouffa S."/>
            <person name="Bajic V.B."/>
            <person name="Ryu T."/>
            <person name="Ravasi T."/>
            <person name="Bayer T."/>
            <person name="Micklem G."/>
            <person name="Kim H."/>
            <person name="Bhak J."/>
            <person name="Lajeunesse T.C."/>
            <person name="Voolstra C.R."/>
        </authorList>
    </citation>
    <scope>NUCLEOTIDE SEQUENCE [LARGE SCALE GENOMIC DNA]</scope>
    <source>
        <strain evidence="2 3">CCMP2467</strain>
    </source>
</reference>